<keyword evidence="2" id="KW-1185">Reference proteome</keyword>
<sequence length="57" mass="6242">MWSGYPISADLPPQVGWYLLMSVATNLSGPDWVVQRQAIDVRSQRAAHTGWLSALGS</sequence>
<dbReference type="Proteomes" id="UP000597656">
    <property type="component" value="Unassembled WGS sequence"/>
</dbReference>
<protein>
    <submittedName>
        <fullName evidence="1">Uncharacterized protein</fullName>
    </submittedName>
</protein>
<dbReference type="EMBL" id="BMNC01000028">
    <property type="protein sequence ID" value="GGN28568.1"/>
    <property type="molecule type" value="Genomic_DNA"/>
</dbReference>
<name>A0ABQ2IRX0_9PSEU</name>
<evidence type="ECO:0000313" key="2">
    <source>
        <dbReference type="Proteomes" id="UP000597656"/>
    </source>
</evidence>
<gene>
    <name evidence="1" type="ORF">GCM10011609_84770</name>
</gene>
<comment type="caution">
    <text evidence="1">The sequence shown here is derived from an EMBL/GenBank/DDBJ whole genome shotgun (WGS) entry which is preliminary data.</text>
</comment>
<evidence type="ECO:0000313" key="1">
    <source>
        <dbReference type="EMBL" id="GGN28568.1"/>
    </source>
</evidence>
<accession>A0ABQ2IRX0</accession>
<proteinExistence type="predicted"/>
<reference evidence="2" key="1">
    <citation type="journal article" date="2019" name="Int. J. Syst. Evol. Microbiol.">
        <title>The Global Catalogue of Microorganisms (GCM) 10K type strain sequencing project: providing services to taxonomists for standard genome sequencing and annotation.</title>
        <authorList>
            <consortium name="The Broad Institute Genomics Platform"/>
            <consortium name="The Broad Institute Genome Sequencing Center for Infectious Disease"/>
            <person name="Wu L."/>
            <person name="Ma J."/>
        </authorList>
    </citation>
    <scope>NUCLEOTIDE SEQUENCE [LARGE SCALE GENOMIC DNA]</scope>
    <source>
        <strain evidence="2">CGMCC 4.7319</strain>
    </source>
</reference>
<organism evidence="1 2">
    <name type="scientific">Lentzea pudingi</name>
    <dbReference type="NCBI Taxonomy" id="1789439"/>
    <lineage>
        <taxon>Bacteria</taxon>
        <taxon>Bacillati</taxon>
        <taxon>Actinomycetota</taxon>
        <taxon>Actinomycetes</taxon>
        <taxon>Pseudonocardiales</taxon>
        <taxon>Pseudonocardiaceae</taxon>
        <taxon>Lentzea</taxon>
    </lineage>
</organism>